<reference evidence="2 3" key="1">
    <citation type="submission" date="2018-07" db="EMBL/GenBank/DDBJ databases">
        <title>Erythrobacter nanhaiensis sp. nov., a novel member of the genus Erythrobacter isolated from the South China Sea.</title>
        <authorList>
            <person name="Chen X."/>
            <person name="Liu J."/>
        </authorList>
    </citation>
    <scope>NUCLEOTIDE SEQUENCE [LARGE SCALE GENOMIC DNA]</scope>
    <source>
        <strain evidence="2 3">S-5</strain>
    </source>
</reference>
<evidence type="ECO:0000313" key="2">
    <source>
        <dbReference type="EMBL" id="RDS77390.1"/>
    </source>
</evidence>
<keyword evidence="1" id="KW-1133">Transmembrane helix</keyword>
<feature type="transmembrane region" description="Helical" evidence="1">
    <location>
        <begin position="166"/>
        <end position="186"/>
    </location>
</feature>
<feature type="transmembrane region" description="Helical" evidence="1">
    <location>
        <begin position="20"/>
        <end position="42"/>
    </location>
</feature>
<accession>A0A395LS38</accession>
<keyword evidence="3" id="KW-1185">Reference proteome</keyword>
<dbReference type="EMBL" id="QRBB01000001">
    <property type="protein sequence ID" value="RDS77390.1"/>
    <property type="molecule type" value="Genomic_DNA"/>
</dbReference>
<organism evidence="2 3">
    <name type="scientific">Alteriqipengyuania lutimaris</name>
    <dbReference type="NCBI Taxonomy" id="1538146"/>
    <lineage>
        <taxon>Bacteria</taxon>
        <taxon>Pseudomonadati</taxon>
        <taxon>Pseudomonadota</taxon>
        <taxon>Alphaproteobacteria</taxon>
        <taxon>Sphingomonadales</taxon>
        <taxon>Erythrobacteraceae</taxon>
        <taxon>Alteriqipengyuania</taxon>
    </lineage>
</organism>
<evidence type="ECO:0000256" key="1">
    <source>
        <dbReference type="SAM" id="Phobius"/>
    </source>
</evidence>
<sequence>MMSDLSTTAPSDHAIRRFDILVFAALAAVMLATRPHSLSEFVHLPETSLASFLVAGFYIRPRLAFLALFALAFAIDLAVIGIEGGESFCFTIAYWMLLPAYCVMWLAGRFAAARLEVKPAHLPALIAIVAGAAFVSNAFSSGGFYALSGHFPDATLAGWLPRLERYFPGTLIATLSWTGIAVVAHVTARSLTVQRVPDSTR</sequence>
<protein>
    <submittedName>
        <fullName evidence="2">Uncharacterized protein</fullName>
    </submittedName>
</protein>
<gene>
    <name evidence="2" type="ORF">DL238_07060</name>
</gene>
<dbReference type="Proteomes" id="UP000254101">
    <property type="component" value="Unassembled WGS sequence"/>
</dbReference>
<evidence type="ECO:0000313" key="3">
    <source>
        <dbReference type="Proteomes" id="UP000254101"/>
    </source>
</evidence>
<keyword evidence="1" id="KW-0472">Membrane</keyword>
<name>A0A395LS38_9SPHN</name>
<proteinExistence type="predicted"/>
<keyword evidence="1" id="KW-0812">Transmembrane</keyword>
<feature type="transmembrane region" description="Helical" evidence="1">
    <location>
        <begin position="63"/>
        <end position="80"/>
    </location>
</feature>
<feature type="transmembrane region" description="Helical" evidence="1">
    <location>
        <begin position="92"/>
        <end position="112"/>
    </location>
</feature>
<dbReference type="AlphaFoldDB" id="A0A395LS38"/>
<feature type="transmembrane region" description="Helical" evidence="1">
    <location>
        <begin position="124"/>
        <end position="146"/>
    </location>
</feature>
<comment type="caution">
    <text evidence="2">The sequence shown here is derived from an EMBL/GenBank/DDBJ whole genome shotgun (WGS) entry which is preliminary data.</text>
</comment>